<evidence type="ECO:0000259" key="11">
    <source>
        <dbReference type="Pfam" id="PF24836"/>
    </source>
</evidence>
<dbReference type="NCBIfam" id="NF003761">
    <property type="entry name" value="PRK05352.1-4"/>
    <property type="match status" value="1"/>
</dbReference>
<evidence type="ECO:0000256" key="8">
    <source>
        <dbReference type="HAMAP-Rule" id="MF_00425"/>
    </source>
</evidence>
<organism evidence="12 13">
    <name type="scientific">Reichenbachiella faecimaris</name>
    <dbReference type="NCBI Taxonomy" id="692418"/>
    <lineage>
        <taxon>Bacteria</taxon>
        <taxon>Pseudomonadati</taxon>
        <taxon>Bacteroidota</taxon>
        <taxon>Cytophagia</taxon>
        <taxon>Cytophagales</taxon>
        <taxon>Reichenbachiellaceae</taxon>
        <taxon>Reichenbachiella</taxon>
    </lineage>
</organism>
<name>A0A1W2GDB9_REIFA</name>
<dbReference type="GO" id="GO:0006814">
    <property type="term" value="P:sodium ion transport"/>
    <property type="evidence" value="ECO:0007669"/>
    <property type="project" value="UniProtKB-UniRule"/>
</dbReference>
<sequence>MSQNIKLKKGFDINLAGKAEKKIGVLPPAETYAIKPTDFVGMSRPKLLVKEGDNVKAGTPIMIDKLVENVMYASPVSGEIAEVVRGAKRKILEIRILADKEVSFESFDKHDNVKEISKETALEQMTKGGVWPNIIQRPFGVVADPNDSPKNIFVSAFDTHPLASDMNYILEGQKKYFEAGISILAKLTEGKVHVNVSAGDSSDLFKGSEAQVNTVSGVHPAGNVGVQIHHLAPINKGEVSWTVHPYGVAQIGKLFLEGKYDASKVIALAGSEVKAPQYYKTYTGAAINKLIEGTVKDGYVRYISGNVLTGNQVNSTGYLGFYHNQLTVIPEGDYYELFGWILPTTNRLSFHRAFGLLSFLGGKKKEFVLDTNNRGQHRAFVQTGAFEKVTPMDILPTYLLKAILAEDFDDMEGLGIYEVIEEDLALCEFIDVSKNDVQAILREGLDLVKNS</sequence>
<feature type="domain" description="Na(+)-translocating NADH-quinone reductase subunit A C-terminal" evidence="10">
    <location>
        <begin position="265"/>
        <end position="313"/>
    </location>
</feature>
<evidence type="ECO:0000256" key="7">
    <source>
        <dbReference type="ARBA" id="ARBA00023201"/>
    </source>
</evidence>
<keyword evidence="3 8" id="KW-0520">NAD</keyword>
<proteinExistence type="inferred from homology"/>
<dbReference type="Pfam" id="PF05896">
    <property type="entry name" value="NQRA_N"/>
    <property type="match status" value="1"/>
</dbReference>
<dbReference type="RefSeq" id="WP_084372732.1">
    <property type="nucleotide sequence ID" value="NZ_FWYF01000002.1"/>
</dbReference>
<dbReference type="InterPro" id="IPR056148">
    <property type="entry name" value="NQRA_2nd"/>
</dbReference>
<reference evidence="12 13" key="1">
    <citation type="submission" date="2017-04" db="EMBL/GenBank/DDBJ databases">
        <authorList>
            <person name="Afonso C.L."/>
            <person name="Miller P.J."/>
            <person name="Scott M.A."/>
            <person name="Spackman E."/>
            <person name="Goraichik I."/>
            <person name="Dimitrov K.M."/>
            <person name="Suarez D.L."/>
            <person name="Swayne D.E."/>
        </authorList>
    </citation>
    <scope>NUCLEOTIDE SEQUENCE [LARGE SCALE GENOMIC DNA]</scope>
    <source>
        <strain evidence="12 13">DSM 26133</strain>
    </source>
</reference>
<evidence type="ECO:0000313" key="13">
    <source>
        <dbReference type="Proteomes" id="UP000192472"/>
    </source>
</evidence>
<gene>
    <name evidence="8" type="primary">nqrA</name>
    <name evidence="12" type="ORF">SAMN04488029_2056</name>
</gene>
<dbReference type="Pfam" id="PF24836">
    <property type="entry name" value="NQRA_2nd"/>
    <property type="match status" value="1"/>
</dbReference>
<dbReference type="InterPro" id="IPR056147">
    <property type="entry name" value="NQRA_N"/>
</dbReference>
<dbReference type="InterPro" id="IPR022615">
    <property type="entry name" value="NqrA_C_domain"/>
</dbReference>
<evidence type="ECO:0000256" key="1">
    <source>
        <dbReference type="ARBA" id="ARBA00022448"/>
    </source>
</evidence>
<keyword evidence="5 8" id="KW-0406">Ion transport</keyword>
<keyword evidence="13" id="KW-1185">Reference proteome</keyword>
<dbReference type="EC" id="7.2.1.1" evidence="8"/>
<keyword evidence="7 8" id="KW-0739">Sodium transport</keyword>
<keyword evidence="1 8" id="KW-0813">Transport</keyword>
<comment type="subunit">
    <text evidence="8">Composed of six subunits; NqrA, NqrB, NqrC, NqrD, NqrE and NqrF.</text>
</comment>
<keyword evidence="4 8" id="KW-0915">Sodium</keyword>
<comment type="catalytic activity">
    <reaction evidence="8">
        <text>a ubiquinone + n Na(+)(in) + NADH + H(+) = a ubiquinol + n Na(+)(out) + NAD(+)</text>
        <dbReference type="Rhea" id="RHEA:47748"/>
        <dbReference type="Rhea" id="RHEA-COMP:9565"/>
        <dbReference type="Rhea" id="RHEA-COMP:9566"/>
        <dbReference type="ChEBI" id="CHEBI:15378"/>
        <dbReference type="ChEBI" id="CHEBI:16389"/>
        <dbReference type="ChEBI" id="CHEBI:17976"/>
        <dbReference type="ChEBI" id="CHEBI:29101"/>
        <dbReference type="ChEBI" id="CHEBI:57540"/>
        <dbReference type="ChEBI" id="CHEBI:57945"/>
        <dbReference type="EC" id="7.2.1.1"/>
    </reaction>
</comment>
<dbReference type="HAMAP" id="MF_00425">
    <property type="entry name" value="NqrA"/>
    <property type="match status" value="1"/>
</dbReference>
<comment type="function">
    <text evidence="8">NQR complex catalyzes the reduction of ubiquinone-1 to ubiquinol by two successive reactions, coupled with the transport of Na(+) ions from the cytoplasm to the periplasm. NqrA to NqrE are probably involved in the second step, the conversion of ubisemiquinone to ubiquinol.</text>
</comment>
<comment type="similarity">
    <text evidence="8">Belongs to the NqrA family.</text>
</comment>
<dbReference type="AlphaFoldDB" id="A0A1W2GDB9"/>
<dbReference type="InterPro" id="IPR008703">
    <property type="entry name" value="NqrA"/>
</dbReference>
<dbReference type="EMBL" id="FWYF01000002">
    <property type="protein sequence ID" value="SMD34514.1"/>
    <property type="molecule type" value="Genomic_DNA"/>
</dbReference>
<dbReference type="Pfam" id="PF11973">
    <property type="entry name" value="NQRA_SLBB"/>
    <property type="match status" value="1"/>
</dbReference>
<evidence type="ECO:0000256" key="3">
    <source>
        <dbReference type="ARBA" id="ARBA00023027"/>
    </source>
</evidence>
<dbReference type="PANTHER" id="PTHR37839">
    <property type="entry name" value="NA(+)-TRANSLOCATING NADH-QUINONE REDUCTASE SUBUNIT A"/>
    <property type="match status" value="1"/>
</dbReference>
<feature type="domain" description="NqrA N-terminal barrel-sandwich hybrid" evidence="9">
    <location>
        <begin position="5"/>
        <end position="98"/>
    </location>
</feature>
<keyword evidence="2 8" id="KW-1278">Translocase</keyword>
<keyword evidence="6 8" id="KW-0830">Ubiquinone</keyword>
<evidence type="ECO:0000256" key="2">
    <source>
        <dbReference type="ARBA" id="ARBA00022967"/>
    </source>
</evidence>
<dbReference type="OrthoDB" id="9774536at2"/>
<evidence type="ECO:0000259" key="10">
    <source>
        <dbReference type="Pfam" id="PF11973"/>
    </source>
</evidence>
<evidence type="ECO:0000259" key="9">
    <source>
        <dbReference type="Pfam" id="PF05896"/>
    </source>
</evidence>
<accession>A0A1W2GDB9</accession>
<evidence type="ECO:0000313" key="12">
    <source>
        <dbReference type="EMBL" id="SMD34514.1"/>
    </source>
</evidence>
<evidence type="ECO:0000256" key="4">
    <source>
        <dbReference type="ARBA" id="ARBA00023053"/>
    </source>
</evidence>
<dbReference type="PANTHER" id="PTHR37839:SF1">
    <property type="entry name" value="NA(+)-TRANSLOCATING NADH-QUINONE REDUCTASE SUBUNIT A"/>
    <property type="match status" value="1"/>
</dbReference>
<feature type="domain" description="NqrA second alpha/beta" evidence="11">
    <location>
        <begin position="117"/>
        <end position="259"/>
    </location>
</feature>
<dbReference type="GO" id="GO:0016655">
    <property type="term" value="F:oxidoreductase activity, acting on NAD(P)H, quinone or similar compound as acceptor"/>
    <property type="evidence" value="ECO:0007669"/>
    <property type="project" value="UniProtKB-UniRule"/>
</dbReference>
<evidence type="ECO:0000256" key="6">
    <source>
        <dbReference type="ARBA" id="ARBA00023075"/>
    </source>
</evidence>
<dbReference type="STRING" id="692418.SAMN04488029_2056"/>
<dbReference type="NCBIfam" id="TIGR01936">
    <property type="entry name" value="nqrA"/>
    <property type="match status" value="1"/>
</dbReference>
<protein>
    <recommendedName>
        <fullName evidence="8">Na(+)-translocating NADH-quinone reductase subunit A</fullName>
        <shortName evidence="8">Na(+)-NQR subunit A</shortName>
        <shortName evidence="8">Na(+)-translocating NQR subunit A</shortName>
        <ecNumber evidence="8">7.2.1.1</ecNumber>
    </recommendedName>
    <alternativeName>
        <fullName evidence="8">NQR complex subunit A</fullName>
    </alternativeName>
    <alternativeName>
        <fullName evidence="8">NQR-1 subunit A</fullName>
    </alternativeName>
</protein>
<evidence type="ECO:0000256" key="5">
    <source>
        <dbReference type="ARBA" id="ARBA00023065"/>
    </source>
</evidence>
<dbReference type="Proteomes" id="UP000192472">
    <property type="component" value="Unassembled WGS sequence"/>
</dbReference>